<protein>
    <submittedName>
        <fullName evidence="1">Uncharacterized protein</fullName>
    </submittedName>
</protein>
<dbReference type="EMBL" id="JAHQIW010007041">
    <property type="protein sequence ID" value="KAJ1371785.1"/>
    <property type="molecule type" value="Genomic_DNA"/>
</dbReference>
<dbReference type="AlphaFoldDB" id="A0AAD5R8M6"/>
<organism evidence="1 2">
    <name type="scientific">Parelaphostrongylus tenuis</name>
    <name type="common">Meningeal worm</name>
    <dbReference type="NCBI Taxonomy" id="148309"/>
    <lineage>
        <taxon>Eukaryota</taxon>
        <taxon>Metazoa</taxon>
        <taxon>Ecdysozoa</taxon>
        <taxon>Nematoda</taxon>
        <taxon>Chromadorea</taxon>
        <taxon>Rhabditida</taxon>
        <taxon>Rhabditina</taxon>
        <taxon>Rhabditomorpha</taxon>
        <taxon>Strongyloidea</taxon>
        <taxon>Metastrongylidae</taxon>
        <taxon>Parelaphostrongylus</taxon>
    </lineage>
</organism>
<sequence length="137" mass="15509">MIAVGQAVTNALIGNKALNIDPENVLIRKNERSIMRLRVRANIHFLPLSEMNQKSLCVLLRLKVINYGRKSMKHILECIVANYVGLHGTRQRLGINFYESVGISLAPSTTTEIYWKFEDVVLSSGFQSVYNEQVAMK</sequence>
<reference evidence="1" key="1">
    <citation type="submission" date="2021-06" db="EMBL/GenBank/DDBJ databases">
        <title>Parelaphostrongylus tenuis whole genome reference sequence.</title>
        <authorList>
            <person name="Garwood T.J."/>
            <person name="Larsen P.A."/>
            <person name="Fountain-Jones N.M."/>
            <person name="Garbe J.R."/>
            <person name="Macchietto M.G."/>
            <person name="Kania S.A."/>
            <person name="Gerhold R.W."/>
            <person name="Richards J.E."/>
            <person name="Wolf T.M."/>
        </authorList>
    </citation>
    <scope>NUCLEOTIDE SEQUENCE</scope>
    <source>
        <strain evidence="1">MNPRO001-30</strain>
        <tissue evidence="1">Meninges</tissue>
    </source>
</reference>
<evidence type="ECO:0000313" key="1">
    <source>
        <dbReference type="EMBL" id="KAJ1371785.1"/>
    </source>
</evidence>
<proteinExistence type="predicted"/>
<name>A0AAD5R8M6_PARTN</name>
<keyword evidence="2" id="KW-1185">Reference proteome</keyword>
<dbReference type="Proteomes" id="UP001196413">
    <property type="component" value="Unassembled WGS sequence"/>
</dbReference>
<accession>A0AAD5R8M6</accession>
<gene>
    <name evidence="1" type="ORF">KIN20_033792</name>
</gene>
<evidence type="ECO:0000313" key="2">
    <source>
        <dbReference type="Proteomes" id="UP001196413"/>
    </source>
</evidence>
<comment type="caution">
    <text evidence="1">The sequence shown here is derived from an EMBL/GenBank/DDBJ whole genome shotgun (WGS) entry which is preliminary data.</text>
</comment>